<dbReference type="AlphaFoldDB" id="A0A1G2MAL0"/>
<keyword evidence="1" id="KW-0812">Transmembrane</keyword>
<comment type="caution">
    <text evidence="2">The sequence shown here is derived from an EMBL/GenBank/DDBJ whole genome shotgun (WGS) entry which is preliminary data.</text>
</comment>
<protein>
    <recommendedName>
        <fullName evidence="4">EamA domain-containing protein</fullName>
    </recommendedName>
</protein>
<evidence type="ECO:0000256" key="1">
    <source>
        <dbReference type="SAM" id="Phobius"/>
    </source>
</evidence>
<keyword evidence="1" id="KW-0472">Membrane</keyword>
<dbReference type="EMBL" id="MHRJ01000055">
    <property type="protein sequence ID" value="OHA20950.1"/>
    <property type="molecule type" value="Genomic_DNA"/>
</dbReference>
<feature type="transmembrane region" description="Helical" evidence="1">
    <location>
        <begin position="143"/>
        <end position="161"/>
    </location>
</feature>
<name>A0A1G2MAL0_9BACT</name>
<reference evidence="2 3" key="1">
    <citation type="journal article" date="2016" name="Nat. Commun.">
        <title>Thousands of microbial genomes shed light on interconnected biogeochemical processes in an aquifer system.</title>
        <authorList>
            <person name="Anantharaman K."/>
            <person name="Brown C.T."/>
            <person name="Hug L.A."/>
            <person name="Sharon I."/>
            <person name="Castelle C.J."/>
            <person name="Probst A.J."/>
            <person name="Thomas B.C."/>
            <person name="Singh A."/>
            <person name="Wilkins M.J."/>
            <person name="Karaoz U."/>
            <person name="Brodie E.L."/>
            <person name="Williams K.H."/>
            <person name="Hubbard S.S."/>
            <person name="Banfield J.F."/>
        </authorList>
    </citation>
    <scope>NUCLEOTIDE SEQUENCE [LARGE SCALE GENOMIC DNA]</scope>
</reference>
<evidence type="ECO:0000313" key="2">
    <source>
        <dbReference type="EMBL" id="OHA20950.1"/>
    </source>
</evidence>
<evidence type="ECO:0008006" key="4">
    <source>
        <dbReference type="Google" id="ProtNLM"/>
    </source>
</evidence>
<feature type="transmembrane region" description="Helical" evidence="1">
    <location>
        <begin position="212"/>
        <end position="236"/>
    </location>
</feature>
<feature type="transmembrane region" description="Helical" evidence="1">
    <location>
        <begin position="117"/>
        <end position="136"/>
    </location>
</feature>
<feature type="transmembrane region" description="Helical" evidence="1">
    <location>
        <begin position="258"/>
        <end position="279"/>
    </location>
</feature>
<feature type="transmembrane region" description="Helical" evidence="1">
    <location>
        <begin position="173"/>
        <end position="191"/>
    </location>
</feature>
<sequence length="280" mass="31043">MFGIFLLASGAFFSEVGVSLGKEEVARRKENIYTYGFLSLFLSTLAFFVIVLLRGKFLFSLESLPTLSLRIGLEILQAYVSIRAITTADRSTFGFLRVLTIPLLLLVDLALGYSLAINQIIGSGILTLSILFLFLNHGLRSKGIGLVLFSAVNAVILISLFKYDITYYNSVEVEQGIIQVILLIFFALMAWKTTERNPLQLLRNPRFLFQSLSQAIAGVLVSFGYLFVPASVAASVERSTAVFFSLVSGNRYFHEKKFAQKLLAFLLLALGFAFLAGLWS</sequence>
<organism evidence="2 3">
    <name type="scientific">Candidatus Taylorbacteria bacterium RIFCSPHIGHO2_02_49_25</name>
    <dbReference type="NCBI Taxonomy" id="1802305"/>
    <lineage>
        <taxon>Bacteria</taxon>
        <taxon>Candidatus Tayloriibacteriota</taxon>
    </lineage>
</organism>
<feature type="transmembrane region" description="Helical" evidence="1">
    <location>
        <begin position="93"/>
        <end position="111"/>
    </location>
</feature>
<evidence type="ECO:0000313" key="3">
    <source>
        <dbReference type="Proteomes" id="UP000176493"/>
    </source>
</evidence>
<feature type="transmembrane region" description="Helical" evidence="1">
    <location>
        <begin position="31"/>
        <end position="53"/>
    </location>
</feature>
<dbReference type="Proteomes" id="UP000176493">
    <property type="component" value="Unassembled WGS sequence"/>
</dbReference>
<accession>A0A1G2MAL0</accession>
<keyword evidence="1" id="KW-1133">Transmembrane helix</keyword>
<proteinExistence type="predicted"/>
<gene>
    <name evidence="2" type="ORF">A2W52_00945</name>
</gene>